<name>A0A5D0TS20_9ACTN</name>
<dbReference type="Gene3D" id="3.40.50.150">
    <property type="entry name" value="Vaccinia Virus protein VP39"/>
    <property type="match status" value="1"/>
</dbReference>
<sequence length="279" mass="30537">MTRNPANRDNAGIDDTVPHSARIWNYWLGGKDNYPVDREAGDRYFRDYPHIVDLAKAQRLFLQRAVRHLAAGRGIGQFLDLGTGLPAVDNTHEVAQRAAPGARTVYVDNDPLVLVHARSLLTSAPEDLTDYIEADARDPDLIVRRAARTLDFQRPVAVMMLGILGHIPESGDARGLVDWWAHYLPDGSYIAICDGVELTCGRGAAQKTYNTSGAAPYVLREPAQIAELFTFTGLELVDPGPAGPGLVAPNHWRPEHPDVDCWGEAVEARAGVGRVHAPR</sequence>
<comment type="caution">
    <text evidence="1">The sequence shown here is derived from an EMBL/GenBank/DDBJ whole genome shotgun (WGS) entry which is preliminary data.</text>
</comment>
<dbReference type="GO" id="GO:0008168">
    <property type="term" value="F:methyltransferase activity"/>
    <property type="evidence" value="ECO:0007669"/>
    <property type="project" value="UniProtKB-KW"/>
</dbReference>
<proteinExistence type="predicted"/>
<keyword evidence="2" id="KW-1185">Reference proteome</keyword>
<dbReference type="InterPro" id="IPR029063">
    <property type="entry name" value="SAM-dependent_MTases_sf"/>
</dbReference>
<dbReference type="AlphaFoldDB" id="A0A5D0TS20"/>
<dbReference type="OrthoDB" id="4134439at2"/>
<dbReference type="InterPro" id="IPR006764">
    <property type="entry name" value="SAM_dep_MeTrfase_SAV2177_type"/>
</dbReference>
<gene>
    <name evidence="1" type="ORF">FXF65_37815</name>
</gene>
<dbReference type="PIRSF" id="PIRSF017393">
    <property type="entry name" value="MTase_SAV2177"/>
    <property type="match status" value="1"/>
</dbReference>
<keyword evidence="1" id="KW-0808">Transferase</keyword>
<dbReference type="Pfam" id="PF04672">
    <property type="entry name" value="Methyltransf_19"/>
    <property type="match status" value="1"/>
</dbReference>
<dbReference type="EMBL" id="VSFF01000016">
    <property type="protein sequence ID" value="TYC08647.1"/>
    <property type="molecule type" value="Genomic_DNA"/>
</dbReference>
<dbReference type="SUPFAM" id="SSF53335">
    <property type="entry name" value="S-adenosyl-L-methionine-dependent methyltransferases"/>
    <property type="match status" value="1"/>
</dbReference>
<protein>
    <submittedName>
        <fullName evidence="1">SAM-dependent methyltransferase</fullName>
    </submittedName>
</protein>
<organism evidence="1 2">
    <name type="scientific">Actinomadura syzygii</name>
    <dbReference type="NCBI Taxonomy" id="1427538"/>
    <lineage>
        <taxon>Bacteria</taxon>
        <taxon>Bacillati</taxon>
        <taxon>Actinomycetota</taxon>
        <taxon>Actinomycetes</taxon>
        <taxon>Streptosporangiales</taxon>
        <taxon>Thermomonosporaceae</taxon>
        <taxon>Actinomadura</taxon>
    </lineage>
</organism>
<dbReference type="RefSeq" id="WP_148354992.1">
    <property type="nucleotide sequence ID" value="NZ_JBHSBF010000002.1"/>
</dbReference>
<evidence type="ECO:0000313" key="1">
    <source>
        <dbReference type="EMBL" id="TYC08647.1"/>
    </source>
</evidence>
<reference evidence="1 2" key="1">
    <citation type="submission" date="2019-08" db="EMBL/GenBank/DDBJ databases">
        <title>Actinomadura sp. nov. CYP1-5 isolated from mountain soil.</title>
        <authorList>
            <person name="Songsumanus A."/>
            <person name="Kuncharoen N."/>
            <person name="Kudo T."/>
            <person name="Yuki M."/>
            <person name="Igarashi Y."/>
            <person name="Tanasupawat S."/>
        </authorList>
    </citation>
    <scope>NUCLEOTIDE SEQUENCE [LARGE SCALE GENOMIC DNA]</scope>
    <source>
        <strain evidence="1 2">GKU157</strain>
    </source>
</reference>
<dbReference type="Proteomes" id="UP000322634">
    <property type="component" value="Unassembled WGS sequence"/>
</dbReference>
<keyword evidence="1" id="KW-0489">Methyltransferase</keyword>
<accession>A0A5D0TS20</accession>
<evidence type="ECO:0000313" key="2">
    <source>
        <dbReference type="Proteomes" id="UP000322634"/>
    </source>
</evidence>
<dbReference type="GO" id="GO:0032259">
    <property type="term" value="P:methylation"/>
    <property type="evidence" value="ECO:0007669"/>
    <property type="project" value="UniProtKB-KW"/>
</dbReference>